<dbReference type="RefSeq" id="WP_284284640.1">
    <property type="nucleotide sequence ID" value="NZ_BSUJ01000001.1"/>
</dbReference>
<dbReference type="Proteomes" id="UP001157109">
    <property type="component" value="Unassembled WGS sequence"/>
</dbReference>
<name>A0ABQ6HQF8_9MICO</name>
<keyword evidence="4" id="KW-1185">Reference proteome</keyword>
<feature type="coiled-coil region" evidence="1">
    <location>
        <begin position="28"/>
        <end position="55"/>
    </location>
</feature>
<evidence type="ECO:0008006" key="5">
    <source>
        <dbReference type="Google" id="ProtNLM"/>
    </source>
</evidence>
<dbReference type="InterPro" id="IPR007060">
    <property type="entry name" value="FtsL/DivIC"/>
</dbReference>
<accession>A0ABQ6HQF8</accession>
<feature type="compositionally biased region" description="Low complexity" evidence="2">
    <location>
        <begin position="127"/>
        <end position="158"/>
    </location>
</feature>
<comment type="caution">
    <text evidence="3">The sequence shown here is derived from an EMBL/GenBank/DDBJ whole genome shotgun (WGS) entry which is preliminary data.</text>
</comment>
<evidence type="ECO:0000256" key="1">
    <source>
        <dbReference type="SAM" id="Coils"/>
    </source>
</evidence>
<evidence type="ECO:0000313" key="4">
    <source>
        <dbReference type="Proteomes" id="UP001157109"/>
    </source>
</evidence>
<evidence type="ECO:0000313" key="3">
    <source>
        <dbReference type="EMBL" id="GMA20566.1"/>
    </source>
</evidence>
<reference evidence="4" key="1">
    <citation type="journal article" date="2019" name="Int. J. Syst. Evol. Microbiol.">
        <title>The Global Catalogue of Microorganisms (GCM) 10K type strain sequencing project: providing services to taxonomists for standard genome sequencing and annotation.</title>
        <authorList>
            <consortium name="The Broad Institute Genomics Platform"/>
            <consortium name="The Broad Institute Genome Sequencing Center for Infectious Disease"/>
            <person name="Wu L."/>
            <person name="Ma J."/>
        </authorList>
    </citation>
    <scope>NUCLEOTIDE SEQUENCE [LARGE SCALE GENOMIC DNA]</scope>
    <source>
        <strain evidence="4">NBRC 105830</strain>
    </source>
</reference>
<keyword evidence="1" id="KW-0175">Coiled coil</keyword>
<feature type="region of interest" description="Disordered" evidence="2">
    <location>
        <begin position="127"/>
        <end position="167"/>
    </location>
</feature>
<proteinExistence type="predicted"/>
<dbReference type="EMBL" id="BSUJ01000001">
    <property type="protein sequence ID" value="GMA20566.1"/>
    <property type="molecule type" value="Genomic_DNA"/>
</dbReference>
<sequence length="167" mass="17827">MPISRRVIALAAILVLLAVMLAPTTRRYVAQRNEIAALQSEIVKQQAEVDALAEQRARWNDPRYVEQQARERLHLAKPGETVYSVLEPAAPSTGGTRARVVGVDLGDRSAPWYTQLWGTLDRADRLGAVPTVTPAPTSGPTSAPTPAPTKADAAQQPTSAPTSAGAR</sequence>
<gene>
    <name evidence="3" type="ORF">GCM10025862_25870</name>
</gene>
<evidence type="ECO:0000256" key="2">
    <source>
        <dbReference type="SAM" id="MobiDB-lite"/>
    </source>
</evidence>
<protein>
    <recommendedName>
        <fullName evidence="5">Septum formation initiator family protein</fullName>
    </recommendedName>
</protein>
<organism evidence="3 4">
    <name type="scientific">Arsenicicoccus piscis</name>
    <dbReference type="NCBI Taxonomy" id="673954"/>
    <lineage>
        <taxon>Bacteria</taxon>
        <taxon>Bacillati</taxon>
        <taxon>Actinomycetota</taxon>
        <taxon>Actinomycetes</taxon>
        <taxon>Micrococcales</taxon>
        <taxon>Intrasporangiaceae</taxon>
        <taxon>Arsenicicoccus</taxon>
    </lineage>
</organism>
<dbReference type="Pfam" id="PF04977">
    <property type="entry name" value="DivIC"/>
    <property type="match status" value="1"/>
</dbReference>